<feature type="transmembrane region" description="Helical" evidence="5">
    <location>
        <begin position="28"/>
        <end position="51"/>
    </location>
</feature>
<evidence type="ECO:0000256" key="5">
    <source>
        <dbReference type="SAM" id="Phobius"/>
    </source>
</evidence>
<feature type="transmembrane region" description="Helical" evidence="5">
    <location>
        <begin position="241"/>
        <end position="265"/>
    </location>
</feature>
<evidence type="ECO:0000256" key="4">
    <source>
        <dbReference type="ARBA" id="ARBA00023136"/>
    </source>
</evidence>
<evidence type="ECO:0000313" key="13">
    <source>
        <dbReference type="EMBL" id="CAF4388003.1"/>
    </source>
</evidence>
<dbReference type="PROSITE" id="PS00237">
    <property type="entry name" value="G_PROTEIN_RECEP_F1_1"/>
    <property type="match status" value="1"/>
</dbReference>
<name>A0A821AB22_9BILA</name>
<dbReference type="EMBL" id="CAJNYD010000756">
    <property type="protein sequence ID" value="CAF3294719.1"/>
    <property type="molecule type" value="Genomic_DNA"/>
</dbReference>
<keyword evidence="18" id="KW-1185">Reference proteome</keyword>
<organism evidence="15 17">
    <name type="scientific">Rotaria socialis</name>
    <dbReference type="NCBI Taxonomy" id="392032"/>
    <lineage>
        <taxon>Eukaryota</taxon>
        <taxon>Metazoa</taxon>
        <taxon>Spiralia</taxon>
        <taxon>Gnathifera</taxon>
        <taxon>Rotifera</taxon>
        <taxon>Eurotatoria</taxon>
        <taxon>Bdelloidea</taxon>
        <taxon>Philodinida</taxon>
        <taxon>Philodinidae</taxon>
        <taxon>Rotaria</taxon>
    </lineage>
</organism>
<dbReference type="Gene3D" id="1.20.1070.10">
    <property type="entry name" value="Rhodopsin 7-helix transmembrane proteins"/>
    <property type="match status" value="1"/>
</dbReference>
<gene>
    <name evidence="11" type="ORF">FME351_LOCUS32175</name>
    <name evidence="9" type="ORF">GRG538_LOCUS13657</name>
    <name evidence="13" type="ORF">HFQ381_LOCUS19202</name>
    <name evidence="10" type="ORF">KIK155_LOCUS24865</name>
    <name evidence="7" type="ORF">LUA448_LOCUS7522</name>
    <name evidence="15" type="ORF">QYT958_LOCUS10096</name>
    <name evidence="8" type="ORF">TIS948_LOCUS24624</name>
    <name evidence="16" type="ORF">TOA249_LOCUS19834</name>
    <name evidence="14" type="ORF">TSG867_LOCUS17691</name>
    <name evidence="12" type="ORF">UJA718_LOCUS3285</name>
</gene>
<dbReference type="Proteomes" id="UP000663833">
    <property type="component" value="Unassembled WGS sequence"/>
</dbReference>
<evidence type="ECO:0000313" key="17">
    <source>
        <dbReference type="Proteomes" id="UP000663848"/>
    </source>
</evidence>
<evidence type="ECO:0000313" key="12">
    <source>
        <dbReference type="EMBL" id="CAF4147795.1"/>
    </source>
</evidence>
<evidence type="ECO:0000256" key="3">
    <source>
        <dbReference type="ARBA" id="ARBA00022989"/>
    </source>
</evidence>
<dbReference type="Proteomes" id="UP000663873">
    <property type="component" value="Unassembled WGS sequence"/>
</dbReference>
<evidence type="ECO:0000313" key="11">
    <source>
        <dbReference type="EMBL" id="CAF3775054.1"/>
    </source>
</evidence>
<dbReference type="SUPFAM" id="SSF81321">
    <property type="entry name" value="Family A G protein-coupled receptor-like"/>
    <property type="match status" value="1"/>
</dbReference>
<feature type="transmembrane region" description="Helical" evidence="5">
    <location>
        <begin position="196"/>
        <end position="220"/>
    </location>
</feature>
<dbReference type="EMBL" id="CAJOBR010001103">
    <property type="protein sequence ID" value="CAF4578234.1"/>
    <property type="molecule type" value="Genomic_DNA"/>
</dbReference>
<keyword evidence="3 5" id="KW-1133">Transmembrane helix</keyword>
<dbReference type="Proteomes" id="UP000663862">
    <property type="component" value="Unassembled WGS sequence"/>
</dbReference>
<evidence type="ECO:0000313" key="9">
    <source>
        <dbReference type="EMBL" id="CAF3443272.1"/>
    </source>
</evidence>
<feature type="transmembrane region" description="Helical" evidence="5">
    <location>
        <begin position="277"/>
        <end position="304"/>
    </location>
</feature>
<dbReference type="EMBL" id="CAJNYV010004479">
    <property type="protein sequence ID" value="CAF3673910.1"/>
    <property type="molecule type" value="Genomic_DNA"/>
</dbReference>
<dbReference type="Proteomes" id="UP000663838">
    <property type="component" value="Unassembled WGS sequence"/>
</dbReference>
<dbReference type="PROSITE" id="PS50262">
    <property type="entry name" value="G_PROTEIN_RECEP_F1_2"/>
    <property type="match status" value="1"/>
</dbReference>
<dbReference type="AlphaFoldDB" id="A0A821AB22"/>
<dbReference type="EMBL" id="CAJOBQ010001137">
    <property type="protein sequence ID" value="CAF4459484.1"/>
    <property type="molecule type" value="Genomic_DNA"/>
</dbReference>
<dbReference type="Proteomes" id="UP000663848">
    <property type="component" value="Unassembled WGS sequence"/>
</dbReference>
<evidence type="ECO:0000256" key="1">
    <source>
        <dbReference type="ARBA" id="ARBA00004370"/>
    </source>
</evidence>
<feature type="transmembrane region" description="Helical" evidence="5">
    <location>
        <begin position="100"/>
        <end position="122"/>
    </location>
</feature>
<reference evidence="15" key="1">
    <citation type="submission" date="2021-02" db="EMBL/GenBank/DDBJ databases">
        <authorList>
            <person name="Nowell W R."/>
        </authorList>
    </citation>
    <scope>NUCLEOTIDE SEQUENCE</scope>
</reference>
<keyword evidence="2 5" id="KW-0812">Transmembrane</keyword>
<evidence type="ECO:0000313" key="10">
    <source>
        <dbReference type="EMBL" id="CAF3673910.1"/>
    </source>
</evidence>
<dbReference type="EMBL" id="CAJOBS010001579">
    <property type="protein sequence ID" value="CAF4743286.1"/>
    <property type="molecule type" value="Genomic_DNA"/>
</dbReference>
<dbReference type="Proteomes" id="UP000663825">
    <property type="component" value="Unassembled WGS sequence"/>
</dbReference>
<evidence type="ECO:0000313" key="14">
    <source>
        <dbReference type="EMBL" id="CAF4459484.1"/>
    </source>
</evidence>
<comment type="caution">
    <text evidence="15">The sequence shown here is derived from an EMBL/GenBank/DDBJ whole genome shotgun (WGS) entry which is preliminary data.</text>
</comment>
<evidence type="ECO:0000313" key="8">
    <source>
        <dbReference type="EMBL" id="CAF3366203.1"/>
    </source>
</evidence>
<dbReference type="EMBL" id="CAJNXB010004250">
    <property type="protein sequence ID" value="CAF3366203.1"/>
    <property type="molecule type" value="Genomic_DNA"/>
</dbReference>
<dbReference type="EMBL" id="CAJNYT010002020">
    <property type="protein sequence ID" value="CAF3443272.1"/>
    <property type="molecule type" value="Genomic_DNA"/>
</dbReference>
<dbReference type="EMBL" id="CAJOBP010000241">
    <property type="protein sequence ID" value="CAF4147795.1"/>
    <property type="molecule type" value="Genomic_DNA"/>
</dbReference>
<dbReference type="Proteomes" id="UP000663869">
    <property type="component" value="Unassembled WGS sequence"/>
</dbReference>
<proteinExistence type="predicted"/>
<sequence>MADNQSSNDTGSVSFGSAEISLPRAARFWILLLFDIPSTICAFFVLFCILFDQKLRSAVKNHILIILLIFGLAAQLIDVPFYLNFIIHSGVVPAQHWTCLLWWSVDIGMYNGGIILMVWVALERHIIIFHDQWLLTRKRRIFVHYIPLLFILLYIFIFYIYNIYYFPCENAYDYTLPYCSTSPCFQNDPFMGEWDWIVNTTLPSFLEPVFSVAFVFRVIWHKYHAQLPIQWRKQRKMAIQLMSLSFLNLISNFPLGIIGMAHLVGLPQDVGVNAEHYFFFLCYFVIFFFPFICLASISSVYSKFQAKMLRRRRRQRQIQAFSLTVKPAEFRMNMTMQQ</sequence>
<dbReference type="Proteomes" id="UP000663851">
    <property type="component" value="Unassembled WGS sequence"/>
</dbReference>
<dbReference type="Proteomes" id="UP000663872">
    <property type="component" value="Unassembled WGS sequence"/>
</dbReference>
<dbReference type="EMBL" id="CAJNYU010004602">
    <property type="protein sequence ID" value="CAF3775054.1"/>
    <property type="molecule type" value="Genomic_DNA"/>
</dbReference>
<dbReference type="GO" id="GO:0016020">
    <property type="term" value="C:membrane"/>
    <property type="evidence" value="ECO:0007669"/>
    <property type="project" value="UniProtKB-SubCell"/>
</dbReference>
<feature type="domain" description="G-protein coupled receptors family 1 profile" evidence="6">
    <location>
        <begin position="41"/>
        <end position="293"/>
    </location>
</feature>
<dbReference type="InterPro" id="IPR017452">
    <property type="entry name" value="GPCR_Rhodpsn_7TM"/>
</dbReference>
<dbReference type="GO" id="GO:0004930">
    <property type="term" value="F:G protein-coupled receptor activity"/>
    <property type="evidence" value="ECO:0007669"/>
    <property type="project" value="InterPro"/>
</dbReference>
<dbReference type="OrthoDB" id="10022913at2759"/>
<protein>
    <recommendedName>
        <fullName evidence="6">G-protein coupled receptors family 1 profile domain-containing protein</fullName>
    </recommendedName>
</protein>
<evidence type="ECO:0000256" key="2">
    <source>
        <dbReference type="ARBA" id="ARBA00022692"/>
    </source>
</evidence>
<dbReference type="InterPro" id="IPR000276">
    <property type="entry name" value="GPCR_Rhodpsn"/>
</dbReference>
<evidence type="ECO:0000313" key="18">
    <source>
        <dbReference type="Proteomes" id="UP000663873"/>
    </source>
</evidence>
<dbReference type="Proteomes" id="UP000663865">
    <property type="component" value="Unassembled WGS sequence"/>
</dbReference>
<evidence type="ECO:0000313" key="7">
    <source>
        <dbReference type="EMBL" id="CAF3294719.1"/>
    </source>
</evidence>
<feature type="transmembrane region" description="Helical" evidence="5">
    <location>
        <begin position="63"/>
        <end position="88"/>
    </location>
</feature>
<comment type="subcellular location">
    <subcellularLocation>
        <location evidence="1">Membrane</location>
    </subcellularLocation>
</comment>
<evidence type="ECO:0000313" key="15">
    <source>
        <dbReference type="EMBL" id="CAF4578234.1"/>
    </source>
</evidence>
<keyword evidence="4 5" id="KW-0472">Membrane</keyword>
<accession>A0A821AB22</accession>
<feature type="transmembrane region" description="Helical" evidence="5">
    <location>
        <begin position="142"/>
        <end position="164"/>
    </location>
</feature>
<evidence type="ECO:0000259" key="6">
    <source>
        <dbReference type="PROSITE" id="PS50262"/>
    </source>
</evidence>
<evidence type="ECO:0000313" key="16">
    <source>
        <dbReference type="EMBL" id="CAF4743286.1"/>
    </source>
</evidence>
<dbReference type="EMBL" id="CAJOBO010001539">
    <property type="protein sequence ID" value="CAF4388003.1"/>
    <property type="molecule type" value="Genomic_DNA"/>
</dbReference>